<dbReference type="InterPro" id="IPR029062">
    <property type="entry name" value="Class_I_gatase-like"/>
</dbReference>
<keyword evidence="3" id="KW-0804">Transcription</keyword>
<keyword evidence="2" id="KW-0238">DNA-binding</keyword>
<dbReference type="Pfam" id="PF12833">
    <property type="entry name" value="HTH_18"/>
    <property type="match status" value="1"/>
</dbReference>
<evidence type="ECO:0000259" key="4">
    <source>
        <dbReference type="PROSITE" id="PS01124"/>
    </source>
</evidence>
<dbReference type="Proteomes" id="UP000244898">
    <property type="component" value="Unassembled WGS sequence"/>
</dbReference>
<organism evidence="5 6">
    <name type="scientific">Falsiruegeria mediterranea M17</name>
    <dbReference type="NCBI Taxonomy" id="1200281"/>
    <lineage>
        <taxon>Bacteria</taxon>
        <taxon>Pseudomonadati</taxon>
        <taxon>Pseudomonadota</taxon>
        <taxon>Alphaproteobacteria</taxon>
        <taxon>Rhodobacterales</taxon>
        <taxon>Roseobacteraceae</taxon>
        <taxon>Falsiruegeria</taxon>
    </lineage>
</organism>
<dbReference type="Pfam" id="PF01965">
    <property type="entry name" value="DJ-1_PfpI"/>
    <property type="match status" value="1"/>
</dbReference>
<dbReference type="SUPFAM" id="SSF52317">
    <property type="entry name" value="Class I glutamine amidotransferase-like"/>
    <property type="match status" value="1"/>
</dbReference>
<dbReference type="Gene3D" id="1.10.10.60">
    <property type="entry name" value="Homeodomain-like"/>
    <property type="match status" value="1"/>
</dbReference>
<dbReference type="GO" id="GO:0003700">
    <property type="term" value="F:DNA-binding transcription factor activity"/>
    <property type="evidence" value="ECO:0007669"/>
    <property type="project" value="InterPro"/>
</dbReference>
<name>A0A2R8C8W5_9RHOB</name>
<dbReference type="SMART" id="SM00342">
    <property type="entry name" value="HTH_ARAC"/>
    <property type="match status" value="1"/>
</dbReference>
<gene>
    <name evidence="5" type="primary">cdhR_7</name>
    <name evidence="5" type="ORF">TRM7615_02361</name>
</gene>
<dbReference type="EMBL" id="ONZG01000005">
    <property type="protein sequence ID" value="SPJ28852.1"/>
    <property type="molecule type" value="Genomic_DNA"/>
</dbReference>
<protein>
    <submittedName>
        <fullName evidence="5">HTH-type transcriptional regulator CdhR</fullName>
    </submittedName>
</protein>
<dbReference type="InterPro" id="IPR052158">
    <property type="entry name" value="INH-QAR"/>
</dbReference>
<evidence type="ECO:0000313" key="5">
    <source>
        <dbReference type="EMBL" id="SPJ28852.1"/>
    </source>
</evidence>
<keyword evidence="1" id="KW-0805">Transcription regulation</keyword>
<dbReference type="PROSITE" id="PS00041">
    <property type="entry name" value="HTH_ARAC_FAMILY_1"/>
    <property type="match status" value="1"/>
</dbReference>
<evidence type="ECO:0000256" key="1">
    <source>
        <dbReference type="ARBA" id="ARBA00023015"/>
    </source>
</evidence>
<dbReference type="PRINTS" id="PR00032">
    <property type="entry name" value="HTHARAC"/>
</dbReference>
<dbReference type="InterPro" id="IPR018060">
    <property type="entry name" value="HTH_AraC"/>
</dbReference>
<proteinExistence type="predicted"/>
<dbReference type="InterPro" id="IPR002818">
    <property type="entry name" value="DJ-1/PfpI"/>
</dbReference>
<dbReference type="GO" id="GO:0043565">
    <property type="term" value="F:sequence-specific DNA binding"/>
    <property type="evidence" value="ECO:0007669"/>
    <property type="project" value="InterPro"/>
</dbReference>
<dbReference type="Gene3D" id="3.40.50.880">
    <property type="match status" value="1"/>
</dbReference>
<evidence type="ECO:0000313" key="6">
    <source>
        <dbReference type="Proteomes" id="UP000244898"/>
    </source>
</evidence>
<dbReference type="InterPro" id="IPR018062">
    <property type="entry name" value="HTH_AraC-typ_CS"/>
</dbReference>
<evidence type="ECO:0000256" key="2">
    <source>
        <dbReference type="ARBA" id="ARBA00023125"/>
    </source>
</evidence>
<dbReference type="AlphaFoldDB" id="A0A2R8C8W5"/>
<dbReference type="InterPro" id="IPR020449">
    <property type="entry name" value="Tscrpt_reg_AraC-type_HTH"/>
</dbReference>
<sequence length="341" mass="37959">MTRLMTLTSDKPVRLLILVTPNFNMAATAGFIDPFRAANYLDGATRFRWEVCSQDGGTCLASNGMSIDTVKLSDLQDRAFDIVIVSASWTPERHNSTPVHSALWRWARQGATVGAIDTGAFILAEAGLLKDRRATVHYEHIDAMIELFPDVETSEELFVFDGNRITCCGGGAVVDFALHIIQGTHGAELANGAARYVFHQSLRPVGAMQSPGQAEPVGLRAPDVVRRSISIMEQNLEQPLSIPEICQAVDISQRQLNRLFTTYVQKTPKVYYRDIRLDRARGLVTQTEIPLAEVALASGFASQVHFSRAYRARFGLSPREDRVEGRVPFEFRAWPMHRKRG</sequence>
<feature type="domain" description="HTH araC/xylS-type" evidence="4">
    <location>
        <begin position="226"/>
        <end position="324"/>
    </location>
</feature>
<dbReference type="PANTHER" id="PTHR43130">
    <property type="entry name" value="ARAC-FAMILY TRANSCRIPTIONAL REGULATOR"/>
    <property type="match status" value="1"/>
</dbReference>
<dbReference type="InterPro" id="IPR009057">
    <property type="entry name" value="Homeodomain-like_sf"/>
</dbReference>
<accession>A0A2R8C8W5</accession>
<keyword evidence="6" id="KW-1185">Reference proteome</keyword>
<evidence type="ECO:0000256" key="3">
    <source>
        <dbReference type="ARBA" id="ARBA00023163"/>
    </source>
</evidence>
<reference evidence="6" key="1">
    <citation type="submission" date="2018-03" db="EMBL/GenBank/DDBJ databases">
        <authorList>
            <person name="Rodrigo-Torres L."/>
            <person name="Arahal R. D."/>
            <person name="Lucena T."/>
        </authorList>
    </citation>
    <scope>NUCLEOTIDE SEQUENCE [LARGE SCALE GENOMIC DNA]</scope>
    <source>
        <strain evidence="6">CECT 7615</strain>
    </source>
</reference>
<dbReference type="CDD" id="cd03136">
    <property type="entry name" value="GATase1_AraC_ArgR_like"/>
    <property type="match status" value="1"/>
</dbReference>
<dbReference type="PANTHER" id="PTHR43130:SF3">
    <property type="entry name" value="HTH-TYPE TRANSCRIPTIONAL REGULATOR RV1931C"/>
    <property type="match status" value="1"/>
</dbReference>
<dbReference type="SUPFAM" id="SSF46689">
    <property type="entry name" value="Homeodomain-like"/>
    <property type="match status" value="2"/>
</dbReference>
<dbReference type="PROSITE" id="PS01124">
    <property type="entry name" value="HTH_ARAC_FAMILY_2"/>
    <property type="match status" value="1"/>
</dbReference>